<comment type="similarity">
    <text evidence="3">Belongs to the HARBI1 family.</text>
</comment>
<comment type="caution">
    <text evidence="9">The sequence shown here is derived from an EMBL/GenBank/DDBJ whole genome shotgun (WGS) entry which is preliminary data.</text>
</comment>
<accession>A0A5N5QCY9</accession>
<comment type="subcellular location">
    <subcellularLocation>
        <location evidence="2">Nucleus</location>
    </subcellularLocation>
</comment>
<evidence type="ECO:0000313" key="9">
    <source>
        <dbReference type="EMBL" id="KAB5589640.1"/>
    </source>
</evidence>
<keyword evidence="4" id="KW-0540">Nuclease</keyword>
<dbReference type="InterPro" id="IPR045249">
    <property type="entry name" value="HARBI1-like"/>
</dbReference>
<feature type="domain" description="DDE Tnp4" evidence="8">
    <location>
        <begin position="112"/>
        <end position="270"/>
    </location>
</feature>
<name>A0A5N5QCY9_9AGAM</name>
<sequence>MYIDFLLEESSERLFKSWFRVNRKSFHRLIKLIENDSVFRPKGKKPQTPVKYQLATFLVRYGNLTGTKVATTLEISEGRLWGEFLHWPNKEERAELKAESYMNRFPGAIGVVDGTYIPLVDKPREDPMSYRCHKKFWVFNMQAVVDFQGHFISYDFGWPGSVPDVSVWKKSHLWLHRNSYLGQDEWLMGDKGYALSRYLILPYDEHELRNQDPQVTSNRKKWNLAFSSQRIVVEHAFGRLKARFAYLQGIRGWDLNSMHKVVESLLVLHNLLIAFGDLPDDIDGVEGIINGDGEDCMHAGAAFELSRDDSNNVDHVRRVGKLRCENLLEFWLGNHM</sequence>
<dbReference type="Proteomes" id="UP000383932">
    <property type="component" value="Unassembled WGS sequence"/>
</dbReference>
<dbReference type="GO" id="GO:0004518">
    <property type="term" value="F:nuclease activity"/>
    <property type="evidence" value="ECO:0007669"/>
    <property type="project" value="UniProtKB-KW"/>
</dbReference>
<evidence type="ECO:0000256" key="1">
    <source>
        <dbReference type="ARBA" id="ARBA00001968"/>
    </source>
</evidence>
<reference evidence="9 10" key="1">
    <citation type="journal article" date="2019" name="Fungal Biol. Biotechnol.">
        <title>Draft genome sequence of fastidious pathogen Ceratobasidium theobromae, which causes vascular-streak dieback in Theobroma cacao.</title>
        <authorList>
            <person name="Ali S.S."/>
            <person name="Asman A."/>
            <person name="Shao J."/>
            <person name="Firmansyah A.P."/>
            <person name="Susilo A.W."/>
            <person name="Rosmana A."/>
            <person name="McMahon P."/>
            <person name="Junaid M."/>
            <person name="Guest D."/>
            <person name="Kheng T.Y."/>
            <person name="Meinhardt L.W."/>
            <person name="Bailey B.A."/>
        </authorList>
    </citation>
    <scope>NUCLEOTIDE SEQUENCE [LARGE SCALE GENOMIC DNA]</scope>
    <source>
        <strain evidence="9 10">CT2</strain>
    </source>
</reference>
<evidence type="ECO:0000256" key="3">
    <source>
        <dbReference type="ARBA" id="ARBA00006958"/>
    </source>
</evidence>
<evidence type="ECO:0000256" key="6">
    <source>
        <dbReference type="ARBA" id="ARBA00022801"/>
    </source>
</evidence>
<dbReference type="AlphaFoldDB" id="A0A5N5QCY9"/>
<keyword evidence="5" id="KW-0479">Metal-binding</keyword>
<organism evidence="9 10">
    <name type="scientific">Ceratobasidium theobromae</name>
    <dbReference type="NCBI Taxonomy" id="1582974"/>
    <lineage>
        <taxon>Eukaryota</taxon>
        <taxon>Fungi</taxon>
        <taxon>Dikarya</taxon>
        <taxon>Basidiomycota</taxon>
        <taxon>Agaricomycotina</taxon>
        <taxon>Agaricomycetes</taxon>
        <taxon>Cantharellales</taxon>
        <taxon>Ceratobasidiaceae</taxon>
        <taxon>Ceratobasidium</taxon>
    </lineage>
</organism>
<evidence type="ECO:0000259" key="8">
    <source>
        <dbReference type="Pfam" id="PF13359"/>
    </source>
</evidence>
<keyword evidence="10" id="KW-1185">Reference proteome</keyword>
<dbReference type="Pfam" id="PF13359">
    <property type="entry name" value="DDE_Tnp_4"/>
    <property type="match status" value="1"/>
</dbReference>
<evidence type="ECO:0000313" key="10">
    <source>
        <dbReference type="Proteomes" id="UP000383932"/>
    </source>
</evidence>
<comment type="cofactor">
    <cofactor evidence="1">
        <name>a divalent metal cation</name>
        <dbReference type="ChEBI" id="CHEBI:60240"/>
    </cofactor>
</comment>
<evidence type="ECO:0000256" key="5">
    <source>
        <dbReference type="ARBA" id="ARBA00022723"/>
    </source>
</evidence>
<evidence type="ECO:0000256" key="2">
    <source>
        <dbReference type="ARBA" id="ARBA00004123"/>
    </source>
</evidence>
<dbReference type="GO" id="GO:0005634">
    <property type="term" value="C:nucleus"/>
    <property type="evidence" value="ECO:0007669"/>
    <property type="project" value="UniProtKB-SubCell"/>
</dbReference>
<gene>
    <name evidence="9" type="ORF">CTheo_6913</name>
</gene>
<proteinExistence type="inferred from homology"/>
<dbReference type="EMBL" id="SSOP01000245">
    <property type="protein sequence ID" value="KAB5589640.1"/>
    <property type="molecule type" value="Genomic_DNA"/>
</dbReference>
<keyword evidence="7" id="KW-0539">Nucleus</keyword>
<dbReference type="OrthoDB" id="3233403at2759"/>
<keyword evidence="6" id="KW-0378">Hydrolase</keyword>
<evidence type="ECO:0000256" key="4">
    <source>
        <dbReference type="ARBA" id="ARBA00022722"/>
    </source>
</evidence>
<dbReference type="GO" id="GO:0046872">
    <property type="term" value="F:metal ion binding"/>
    <property type="evidence" value="ECO:0007669"/>
    <property type="project" value="UniProtKB-KW"/>
</dbReference>
<protein>
    <recommendedName>
        <fullName evidence="8">DDE Tnp4 domain-containing protein</fullName>
    </recommendedName>
</protein>
<dbReference type="InterPro" id="IPR027806">
    <property type="entry name" value="HARBI1_dom"/>
</dbReference>
<dbReference type="GO" id="GO:0016787">
    <property type="term" value="F:hydrolase activity"/>
    <property type="evidence" value="ECO:0007669"/>
    <property type="project" value="UniProtKB-KW"/>
</dbReference>
<dbReference type="PANTHER" id="PTHR22930">
    <property type="match status" value="1"/>
</dbReference>
<dbReference type="PANTHER" id="PTHR22930:SF85">
    <property type="entry name" value="GH03217P-RELATED"/>
    <property type="match status" value="1"/>
</dbReference>
<evidence type="ECO:0000256" key="7">
    <source>
        <dbReference type="ARBA" id="ARBA00023242"/>
    </source>
</evidence>